<name>A0ABX1CMK6_9SPHN</name>
<gene>
    <name evidence="1" type="ORF">HBH26_07205</name>
</gene>
<dbReference type="Proteomes" id="UP000732399">
    <property type="component" value="Unassembled WGS sequence"/>
</dbReference>
<organism evidence="1 2">
    <name type="scientific">Sphingomonas corticis</name>
    <dbReference type="NCBI Taxonomy" id="2722791"/>
    <lineage>
        <taxon>Bacteria</taxon>
        <taxon>Pseudomonadati</taxon>
        <taxon>Pseudomonadota</taxon>
        <taxon>Alphaproteobacteria</taxon>
        <taxon>Sphingomonadales</taxon>
        <taxon>Sphingomonadaceae</taxon>
        <taxon>Sphingomonas</taxon>
    </lineage>
</organism>
<evidence type="ECO:0000313" key="1">
    <source>
        <dbReference type="EMBL" id="NJR78406.1"/>
    </source>
</evidence>
<accession>A0ABX1CMK6</accession>
<proteinExistence type="predicted"/>
<protein>
    <submittedName>
        <fullName evidence="1">Uncharacterized protein</fullName>
    </submittedName>
</protein>
<sequence>MKHFVPSKHGAERLPPSLPEVFLRADAPERMNQDREDGQNAFLILTDEARIGLITDLIMHLEDMKPLNTAATGSAFRLAWELEPYLGGKRLGTYFSAAEIISAGRFESGVSEIVGRLANEMMTADERRRLSETKAPLIVYRGGVGDPASISQGMSWTTDISCADFYARKWLVRWGAAGEPRILSSQIEPEVVAAMFDGRDESEILIPNGLPVERVVEVPTLSDVKPRSSGSC</sequence>
<dbReference type="EMBL" id="JAAVJH010000003">
    <property type="protein sequence ID" value="NJR78406.1"/>
    <property type="molecule type" value="Genomic_DNA"/>
</dbReference>
<keyword evidence="2" id="KW-1185">Reference proteome</keyword>
<comment type="caution">
    <text evidence="1">The sequence shown here is derived from an EMBL/GenBank/DDBJ whole genome shotgun (WGS) entry which is preliminary data.</text>
</comment>
<evidence type="ECO:0000313" key="2">
    <source>
        <dbReference type="Proteomes" id="UP000732399"/>
    </source>
</evidence>
<reference evidence="1 2" key="1">
    <citation type="submission" date="2020-03" db="EMBL/GenBank/DDBJ databases">
        <authorList>
            <person name="Wang L."/>
            <person name="He N."/>
            <person name="Li Y."/>
            <person name="Fang Y."/>
            <person name="Zhang F."/>
        </authorList>
    </citation>
    <scope>NUCLEOTIDE SEQUENCE [LARGE SCALE GENOMIC DNA]</scope>
    <source>
        <strain evidence="1 2">36D10-4-7</strain>
    </source>
</reference>